<dbReference type="GO" id="GO:0030655">
    <property type="term" value="P:beta-lactam antibiotic catabolic process"/>
    <property type="evidence" value="ECO:0007669"/>
    <property type="project" value="InterPro"/>
</dbReference>
<keyword evidence="5" id="KW-1185">Reference proteome</keyword>
<dbReference type="AlphaFoldDB" id="A0A562KQW3"/>
<organism evidence="4 5">
    <name type="scientific">Sphingobium wenxiniae (strain DSM 21828 / CGMCC 1.7748 / JZ-1)</name>
    <dbReference type="NCBI Taxonomy" id="595605"/>
    <lineage>
        <taxon>Bacteria</taxon>
        <taxon>Pseudomonadati</taxon>
        <taxon>Pseudomonadota</taxon>
        <taxon>Alphaproteobacteria</taxon>
        <taxon>Sphingomonadales</taxon>
        <taxon>Sphingomonadaceae</taxon>
        <taxon>Sphingobium</taxon>
    </lineage>
</organism>
<dbReference type="InterPro" id="IPR045155">
    <property type="entry name" value="Beta-lactam_cat"/>
</dbReference>
<keyword evidence="2" id="KW-0732">Signal</keyword>
<feature type="domain" description="Beta-lactamase class A catalytic" evidence="3">
    <location>
        <begin position="156"/>
        <end position="260"/>
    </location>
</feature>
<dbReference type="Pfam" id="PF13354">
    <property type="entry name" value="Beta-lactamase2"/>
    <property type="match status" value="1"/>
</dbReference>
<dbReference type="PANTHER" id="PTHR35333">
    <property type="entry name" value="BETA-LACTAMASE"/>
    <property type="match status" value="1"/>
</dbReference>
<dbReference type="PANTHER" id="PTHR35333:SF5">
    <property type="entry name" value="CONSERVED LIPOPROTEIN LPQF-RELATED"/>
    <property type="match status" value="1"/>
</dbReference>
<evidence type="ECO:0000313" key="4">
    <source>
        <dbReference type="EMBL" id="TWH97727.1"/>
    </source>
</evidence>
<evidence type="ECO:0000256" key="1">
    <source>
        <dbReference type="ARBA" id="ARBA00001526"/>
    </source>
</evidence>
<dbReference type="Gene3D" id="3.40.710.10">
    <property type="entry name" value="DD-peptidase/beta-lactamase superfamily"/>
    <property type="match status" value="1"/>
</dbReference>
<gene>
    <name evidence="4" type="ORF">IQ35_00326</name>
</gene>
<feature type="signal peptide" evidence="2">
    <location>
        <begin position="1"/>
        <end position="21"/>
    </location>
</feature>
<feature type="chain" id="PRO_5021801828" evidence="2">
    <location>
        <begin position="22"/>
        <end position="424"/>
    </location>
</feature>
<protein>
    <submittedName>
        <fullName evidence="4">Beta-lactamase family protein</fullName>
    </submittedName>
</protein>
<dbReference type="InterPro" id="IPR012338">
    <property type="entry name" value="Beta-lactam/transpept-like"/>
</dbReference>
<sequence length="424" mass="45777">MRALGALVLFALALLPLAARAQVAPTYQARAQQLVMLLATDGAERDFFSTLFLDAVPVDQWRKLTADLRRQYGKPLSLGSVRQNGPTAGQVEVRYERATVGFTLVVASQPPGRVVGLQVVGAKQADDSLIKVINDIDALPGRSAFAIARLTDSGPQWIASREPDRQMAIGSSFKLYVLAELARAVEAGERRWSDVIPLARKSFSGRLAAYPVNAPMTHHSLAAAMIAESDNSAADTLLLALGRGKVDALLLRTGHASTDAALPLLTTAEAFALKMPANGDLRRRYEAASPDQRRALLRENAARLDAKAVDVGSVAETPVYIDSLEWFASPKDEVALLDWLRRHGGDALPIMAVNPGIAPADAARWRYLGYKGGSEPGVMAMNFLAQASDGNWYAVSGSWNNPTTRLDEPRFVALMTRALNLLAR</sequence>
<dbReference type="GO" id="GO:0008800">
    <property type="term" value="F:beta-lactamase activity"/>
    <property type="evidence" value="ECO:0007669"/>
    <property type="project" value="UniProtKB-EC"/>
</dbReference>
<name>A0A562KQW3_SPHWJ</name>
<reference evidence="4 5" key="1">
    <citation type="journal article" date="2015" name="Stand. Genomic Sci.">
        <title>Genomic Encyclopedia of Bacterial and Archaeal Type Strains, Phase III: the genomes of soil and plant-associated and newly described type strains.</title>
        <authorList>
            <person name="Whitman W.B."/>
            <person name="Woyke T."/>
            <person name="Klenk H.P."/>
            <person name="Zhou Y."/>
            <person name="Lilburn T.G."/>
            <person name="Beck B.J."/>
            <person name="De Vos P."/>
            <person name="Vandamme P."/>
            <person name="Eisen J.A."/>
            <person name="Garrity G."/>
            <person name="Hugenholtz P."/>
            <person name="Kyrpides N.C."/>
        </authorList>
    </citation>
    <scope>NUCLEOTIDE SEQUENCE [LARGE SCALE GENOMIC DNA]</scope>
    <source>
        <strain evidence="4 5">CGMCC 1.7748</strain>
    </source>
</reference>
<comment type="catalytic activity">
    <reaction evidence="1">
        <text>a beta-lactam + H2O = a substituted beta-amino acid</text>
        <dbReference type="Rhea" id="RHEA:20401"/>
        <dbReference type="ChEBI" id="CHEBI:15377"/>
        <dbReference type="ChEBI" id="CHEBI:35627"/>
        <dbReference type="ChEBI" id="CHEBI:140347"/>
        <dbReference type="EC" id="3.5.2.6"/>
    </reaction>
</comment>
<dbReference type="EMBL" id="VLKK01000001">
    <property type="protein sequence ID" value="TWH97727.1"/>
    <property type="molecule type" value="Genomic_DNA"/>
</dbReference>
<evidence type="ECO:0000259" key="3">
    <source>
        <dbReference type="Pfam" id="PF13354"/>
    </source>
</evidence>
<evidence type="ECO:0000256" key="2">
    <source>
        <dbReference type="SAM" id="SignalP"/>
    </source>
</evidence>
<dbReference type="Proteomes" id="UP000316624">
    <property type="component" value="Unassembled WGS sequence"/>
</dbReference>
<comment type="caution">
    <text evidence="4">The sequence shown here is derived from an EMBL/GenBank/DDBJ whole genome shotgun (WGS) entry which is preliminary data.</text>
</comment>
<dbReference type="SUPFAM" id="SSF56601">
    <property type="entry name" value="beta-lactamase/transpeptidase-like"/>
    <property type="match status" value="1"/>
</dbReference>
<accession>A0A562KQW3</accession>
<dbReference type="RefSeq" id="WP_145071760.1">
    <property type="nucleotide sequence ID" value="NZ_JACIIY010000001.1"/>
</dbReference>
<dbReference type="GO" id="GO:0046677">
    <property type="term" value="P:response to antibiotic"/>
    <property type="evidence" value="ECO:0007669"/>
    <property type="project" value="InterPro"/>
</dbReference>
<proteinExistence type="predicted"/>
<evidence type="ECO:0000313" key="5">
    <source>
        <dbReference type="Proteomes" id="UP000316624"/>
    </source>
</evidence>
<dbReference type="InterPro" id="IPR000871">
    <property type="entry name" value="Beta-lactam_class-A"/>
</dbReference>